<gene>
    <name evidence="1" type="ORF">M983_1991</name>
</gene>
<dbReference type="Gene3D" id="3.30.2090.10">
    <property type="entry name" value="Multidrug efflux transporter AcrB TolC docking domain, DN and DC subdomains"/>
    <property type="match status" value="1"/>
</dbReference>
<organism evidence="1 2">
    <name type="scientific">Proteus myxofaciens ATCC 19692</name>
    <dbReference type="NCBI Taxonomy" id="1354337"/>
    <lineage>
        <taxon>Bacteria</taxon>
        <taxon>Pseudomonadati</taxon>
        <taxon>Pseudomonadota</taxon>
        <taxon>Gammaproteobacteria</taxon>
        <taxon>Enterobacterales</taxon>
        <taxon>Morganellaceae</taxon>
        <taxon>Proteus</taxon>
    </lineage>
</organism>
<dbReference type="PANTHER" id="PTHR32063">
    <property type="match status" value="1"/>
</dbReference>
<sequence length="83" mass="9646">MASFQTNAPQIEVDIDRVKVKSQGVSLTDIFNILQVELGSFYVNDFNRFGRTYKVIVQADSPFNMQLEDMHLYFYFSGQIRRG</sequence>
<dbReference type="SUPFAM" id="SSF82714">
    <property type="entry name" value="Multidrug efflux transporter AcrB TolC docking domain, DN and DC subdomains"/>
    <property type="match status" value="1"/>
</dbReference>
<dbReference type="GO" id="GO:0042910">
    <property type="term" value="F:xenobiotic transmembrane transporter activity"/>
    <property type="evidence" value="ECO:0007669"/>
    <property type="project" value="TreeGrafter"/>
</dbReference>
<accession>A0A198FQD4</accession>
<comment type="caution">
    <text evidence="1">The sequence shown here is derived from an EMBL/GenBank/DDBJ whole genome shotgun (WGS) entry which is preliminary data.</text>
</comment>
<dbReference type="Proteomes" id="UP000094023">
    <property type="component" value="Unassembled WGS sequence"/>
</dbReference>
<dbReference type="AlphaFoldDB" id="A0A198FQD4"/>
<dbReference type="GO" id="GO:0005886">
    <property type="term" value="C:plasma membrane"/>
    <property type="evidence" value="ECO:0007669"/>
    <property type="project" value="TreeGrafter"/>
</dbReference>
<evidence type="ECO:0000313" key="1">
    <source>
        <dbReference type="EMBL" id="OAT26970.1"/>
    </source>
</evidence>
<protein>
    <submittedName>
        <fullName evidence="1">RND multidrug efflux transporter</fullName>
    </submittedName>
</protein>
<dbReference type="PATRIC" id="fig|1354337.4.peg.2035"/>
<name>A0A198FQD4_9GAMM</name>
<dbReference type="PANTHER" id="PTHR32063:SF26">
    <property type="entry name" value="EFFLUX PUMP MEMBRANE TRANSPORTER"/>
    <property type="match status" value="1"/>
</dbReference>
<reference evidence="1 2" key="1">
    <citation type="submission" date="2016-04" db="EMBL/GenBank/DDBJ databases">
        <title>ATOL: Assembling a taxonomically balanced genome-scale reconstruction of the evolutionary history of the Enterobacteriaceae.</title>
        <authorList>
            <person name="Plunkett G.III."/>
            <person name="Neeno-Eckwall E.C."/>
            <person name="Glasner J.D."/>
            <person name="Perna N.T."/>
        </authorList>
    </citation>
    <scope>NUCLEOTIDE SEQUENCE [LARGE SCALE GENOMIC DNA]</scope>
    <source>
        <strain evidence="1 2">ATCC 19692</strain>
    </source>
</reference>
<proteinExistence type="predicted"/>
<keyword evidence="2" id="KW-1185">Reference proteome</keyword>
<dbReference type="InterPro" id="IPR027463">
    <property type="entry name" value="AcrB_DN_DC_subdom"/>
</dbReference>
<dbReference type="Pfam" id="PF00873">
    <property type="entry name" value="ACR_tran"/>
    <property type="match status" value="1"/>
</dbReference>
<dbReference type="EMBL" id="LXEN01000096">
    <property type="protein sequence ID" value="OAT26970.1"/>
    <property type="molecule type" value="Genomic_DNA"/>
</dbReference>
<dbReference type="InterPro" id="IPR001036">
    <property type="entry name" value="Acrflvin-R"/>
</dbReference>
<evidence type="ECO:0000313" key="2">
    <source>
        <dbReference type="Proteomes" id="UP000094023"/>
    </source>
</evidence>
<dbReference type="STRING" id="1354337.M983_1991"/>